<comment type="caution">
    <text evidence="2">The sequence shown here is derived from an EMBL/GenBank/DDBJ whole genome shotgun (WGS) entry which is preliminary data.</text>
</comment>
<reference evidence="2" key="1">
    <citation type="submission" date="2023-03" db="EMBL/GenBank/DDBJ databases">
        <title>Massive genome expansion in bonnet fungi (Mycena s.s.) driven by repeated elements and novel gene families across ecological guilds.</title>
        <authorList>
            <consortium name="Lawrence Berkeley National Laboratory"/>
            <person name="Harder C.B."/>
            <person name="Miyauchi S."/>
            <person name="Viragh M."/>
            <person name="Kuo A."/>
            <person name="Thoen E."/>
            <person name="Andreopoulos B."/>
            <person name="Lu D."/>
            <person name="Skrede I."/>
            <person name="Drula E."/>
            <person name="Henrissat B."/>
            <person name="Morin E."/>
            <person name="Kohler A."/>
            <person name="Barry K."/>
            <person name="LaButti K."/>
            <person name="Morin E."/>
            <person name="Salamov A."/>
            <person name="Lipzen A."/>
            <person name="Mereny Z."/>
            <person name="Hegedus B."/>
            <person name="Baldrian P."/>
            <person name="Stursova M."/>
            <person name="Weitz H."/>
            <person name="Taylor A."/>
            <person name="Grigoriev I.V."/>
            <person name="Nagy L.G."/>
            <person name="Martin F."/>
            <person name="Kauserud H."/>
        </authorList>
    </citation>
    <scope>NUCLEOTIDE SEQUENCE</scope>
    <source>
        <strain evidence="2">9284</strain>
    </source>
</reference>
<evidence type="ECO:0000313" key="3">
    <source>
        <dbReference type="Proteomes" id="UP001221142"/>
    </source>
</evidence>
<dbReference type="GO" id="GO:0016491">
    <property type="term" value="F:oxidoreductase activity"/>
    <property type="evidence" value="ECO:0007669"/>
    <property type="project" value="InterPro"/>
</dbReference>
<gene>
    <name evidence="2" type="ORF">FB45DRAFT_1125751</name>
</gene>
<dbReference type="Gene3D" id="3.20.20.70">
    <property type="entry name" value="Aldolase class I"/>
    <property type="match status" value="1"/>
</dbReference>
<dbReference type="EMBL" id="JARKIF010000004">
    <property type="protein sequence ID" value="KAJ7641730.1"/>
    <property type="molecule type" value="Genomic_DNA"/>
</dbReference>
<dbReference type="Proteomes" id="UP001221142">
    <property type="component" value="Unassembled WGS sequence"/>
</dbReference>
<evidence type="ECO:0000313" key="2">
    <source>
        <dbReference type="EMBL" id="KAJ7641730.1"/>
    </source>
</evidence>
<dbReference type="GO" id="GO:0010181">
    <property type="term" value="F:FMN binding"/>
    <property type="evidence" value="ECO:0007669"/>
    <property type="project" value="InterPro"/>
</dbReference>
<dbReference type="Pfam" id="PF00724">
    <property type="entry name" value="Oxidored_FMN"/>
    <property type="match status" value="1"/>
</dbReference>
<proteinExistence type="predicted"/>
<accession>A0AAD7C8F2</accession>
<dbReference type="PANTHER" id="PTHR22893:SF91">
    <property type="entry name" value="NADPH DEHYDROGENASE 2-RELATED"/>
    <property type="match status" value="1"/>
</dbReference>
<dbReference type="InterPro" id="IPR045247">
    <property type="entry name" value="Oye-like"/>
</dbReference>
<dbReference type="PANTHER" id="PTHR22893">
    <property type="entry name" value="NADH OXIDOREDUCTASE-RELATED"/>
    <property type="match status" value="1"/>
</dbReference>
<dbReference type="InterPro" id="IPR013785">
    <property type="entry name" value="Aldolase_TIM"/>
</dbReference>
<evidence type="ECO:0000259" key="1">
    <source>
        <dbReference type="Pfam" id="PF00724"/>
    </source>
</evidence>
<feature type="domain" description="NADH:flavin oxidoreductase/NADH oxidase N-terminal" evidence="1">
    <location>
        <begin position="62"/>
        <end position="242"/>
    </location>
</feature>
<protein>
    <recommendedName>
        <fullName evidence="1">NADH:flavin oxidoreductase/NADH oxidase N-terminal domain-containing protein</fullName>
    </recommendedName>
</protein>
<sequence length="275" mass="29715">MPRIFGPTSRCVCKLSFHAALVSDIWAGYRRGTRQGFPHVPAGEPEVLAAEASDIPIAGKVIVEEIKEYVELHATAASKAGFDGVEIHSANGYLLDQSLHDRSNVRTDAYGGSVENRAPFPLEVGEAVVNAVGQKKTGFRVSPWDMHMDDPKPTFSYLVTELRNRYPDLAYMHVVDLRMDGDNTVEVKSGQSNDSIREIRGPRPLISACGYTPETALATAEGKGDLIAFARNYIANLDLPSTPSWDSADEGGPSIVLRSGDGFCGVYGLSVRTSG</sequence>
<dbReference type="SUPFAM" id="SSF51395">
    <property type="entry name" value="FMN-linked oxidoreductases"/>
    <property type="match status" value="1"/>
</dbReference>
<dbReference type="AlphaFoldDB" id="A0AAD7C8F2"/>
<name>A0AAD7C8F2_9AGAR</name>
<keyword evidence="3" id="KW-1185">Reference proteome</keyword>
<dbReference type="InterPro" id="IPR001155">
    <property type="entry name" value="OxRdtase_FMN_N"/>
</dbReference>
<organism evidence="2 3">
    <name type="scientific">Roridomyces roridus</name>
    <dbReference type="NCBI Taxonomy" id="1738132"/>
    <lineage>
        <taxon>Eukaryota</taxon>
        <taxon>Fungi</taxon>
        <taxon>Dikarya</taxon>
        <taxon>Basidiomycota</taxon>
        <taxon>Agaricomycotina</taxon>
        <taxon>Agaricomycetes</taxon>
        <taxon>Agaricomycetidae</taxon>
        <taxon>Agaricales</taxon>
        <taxon>Marasmiineae</taxon>
        <taxon>Mycenaceae</taxon>
        <taxon>Roridomyces</taxon>
    </lineage>
</organism>